<comment type="caution">
    <text evidence="1">The sequence shown here is derived from an EMBL/GenBank/DDBJ whole genome shotgun (WGS) entry which is preliminary data.</text>
</comment>
<gene>
    <name evidence="1" type="ORF">T01_10816</name>
</gene>
<keyword evidence="2" id="KW-1185">Reference proteome</keyword>
<dbReference type="OrthoDB" id="10286769at2759"/>
<dbReference type="Proteomes" id="UP000054776">
    <property type="component" value="Unassembled WGS sequence"/>
</dbReference>
<organism evidence="1 2">
    <name type="scientific">Trichinella spiralis</name>
    <name type="common">Trichina worm</name>
    <dbReference type="NCBI Taxonomy" id="6334"/>
    <lineage>
        <taxon>Eukaryota</taxon>
        <taxon>Metazoa</taxon>
        <taxon>Ecdysozoa</taxon>
        <taxon>Nematoda</taxon>
        <taxon>Enoplea</taxon>
        <taxon>Dorylaimia</taxon>
        <taxon>Trichinellida</taxon>
        <taxon>Trichinellidae</taxon>
        <taxon>Trichinella</taxon>
    </lineage>
</organism>
<reference evidence="1 2" key="1">
    <citation type="submission" date="2015-01" db="EMBL/GenBank/DDBJ databases">
        <title>Evolution of Trichinella species and genotypes.</title>
        <authorList>
            <person name="Korhonen P.K."/>
            <person name="Edoardo P."/>
            <person name="Giuseppe L.R."/>
            <person name="Gasser R.B."/>
        </authorList>
    </citation>
    <scope>NUCLEOTIDE SEQUENCE [LARGE SCALE GENOMIC DNA]</scope>
    <source>
        <strain evidence="1">ISS3</strain>
    </source>
</reference>
<proteinExistence type="predicted"/>
<dbReference type="AlphaFoldDB" id="A0A0V1B4S2"/>
<accession>A0A0V1B4S2</accession>
<dbReference type="InParanoid" id="A0A0V1B4S2"/>
<protein>
    <submittedName>
        <fullName evidence="1">Uncharacterized protein</fullName>
    </submittedName>
</protein>
<dbReference type="EMBL" id="JYDH01000108">
    <property type="protein sequence ID" value="KRY31937.1"/>
    <property type="molecule type" value="Genomic_DNA"/>
</dbReference>
<evidence type="ECO:0000313" key="2">
    <source>
        <dbReference type="Proteomes" id="UP000054776"/>
    </source>
</evidence>
<sequence>MYVKICNDTFSIASIDVRLEREPYGCMGRAEFLFAANFAKSPLSIDHEADEHGKWTKRVNFDFVNNATDSTLCANTSRFNSTYCHALSDPDHRIYCCHVGHPREF</sequence>
<evidence type="ECO:0000313" key="1">
    <source>
        <dbReference type="EMBL" id="KRY31937.1"/>
    </source>
</evidence>
<name>A0A0V1B4S2_TRISP</name>